<dbReference type="CDD" id="cd00082">
    <property type="entry name" value="HisKA"/>
    <property type="match status" value="1"/>
</dbReference>
<evidence type="ECO:0000313" key="18">
    <source>
        <dbReference type="Proteomes" id="UP000253529"/>
    </source>
</evidence>
<dbReference type="PANTHER" id="PTHR45339:SF5">
    <property type="entry name" value="HISTIDINE KINASE"/>
    <property type="match status" value="1"/>
</dbReference>
<dbReference type="Pfam" id="PF22588">
    <property type="entry name" value="dCache_1_like"/>
    <property type="match status" value="1"/>
</dbReference>
<keyword evidence="5" id="KW-0547">Nucleotide-binding</keyword>
<evidence type="ECO:0000256" key="1">
    <source>
        <dbReference type="ARBA" id="ARBA00000085"/>
    </source>
</evidence>
<evidence type="ECO:0000256" key="5">
    <source>
        <dbReference type="ARBA" id="ARBA00022741"/>
    </source>
</evidence>
<accession>A0A366FNY6</accession>
<feature type="compositionally biased region" description="Polar residues" evidence="13">
    <location>
        <begin position="1"/>
        <end position="21"/>
    </location>
</feature>
<dbReference type="Gene3D" id="3.40.50.2300">
    <property type="match status" value="2"/>
</dbReference>
<keyword evidence="14" id="KW-0472">Membrane</keyword>
<evidence type="ECO:0000256" key="3">
    <source>
        <dbReference type="ARBA" id="ARBA00022553"/>
    </source>
</evidence>
<evidence type="ECO:0000313" key="17">
    <source>
        <dbReference type="EMBL" id="RBP16403.1"/>
    </source>
</evidence>
<dbReference type="PANTHER" id="PTHR45339">
    <property type="entry name" value="HYBRID SIGNAL TRANSDUCTION HISTIDINE KINASE J"/>
    <property type="match status" value="1"/>
</dbReference>
<feature type="domain" description="Response regulatory" evidence="16">
    <location>
        <begin position="638"/>
        <end position="758"/>
    </location>
</feature>
<evidence type="ECO:0000256" key="4">
    <source>
        <dbReference type="ARBA" id="ARBA00022679"/>
    </source>
</evidence>
<keyword evidence="14" id="KW-0812">Transmembrane</keyword>
<dbReference type="PROSITE" id="PS50109">
    <property type="entry name" value="HIS_KIN"/>
    <property type="match status" value="1"/>
</dbReference>
<dbReference type="AlphaFoldDB" id="A0A366FNY6"/>
<feature type="modified residue" description="4-aspartylphosphate" evidence="11">
    <location>
        <position position="692"/>
    </location>
</feature>
<dbReference type="GO" id="GO:0000155">
    <property type="term" value="F:phosphorelay sensor kinase activity"/>
    <property type="evidence" value="ECO:0007669"/>
    <property type="project" value="InterPro"/>
</dbReference>
<comment type="catalytic activity">
    <reaction evidence="1">
        <text>ATP + protein L-histidine = ADP + protein N-phospho-L-histidine.</text>
        <dbReference type="EC" id="2.7.13.3"/>
    </reaction>
</comment>
<dbReference type="SUPFAM" id="SSF52172">
    <property type="entry name" value="CheY-like"/>
    <property type="match status" value="2"/>
</dbReference>
<dbReference type="CDD" id="cd17546">
    <property type="entry name" value="REC_hyHK_CKI1_RcsC-like"/>
    <property type="match status" value="1"/>
</dbReference>
<evidence type="ECO:0000259" key="15">
    <source>
        <dbReference type="PROSITE" id="PS50109"/>
    </source>
</evidence>
<comment type="caution">
    <text evidence="17">The sequence shown here is derived from an EMBL/GenBank/DDBJ whole genome shotgun (WGS) entry which is preliminary data.</text>
</comment>
<gene>
    <name evidence="17" type="ORF">DFR50_10544</name>
</gene>
<evidence type="ECO:0000256" key="14">
    <source>
        <dbReference type="SAM" id="Phobius"/>
    </source>
</evidence>
<feature type="coiled-coil region" evidence="12">
    <location>
        <begin position="360"/>
        <end position="394"/>
    </location>
</feature>
<dbReference type="Gene3D" id="3.30.450.20">
    <property type="entry name" value="PAS domain"/>
    <property type="match status" value="2"/>
</dbReference>
<feature type="transmembrane region" description="Helical" evidence="14">
    <location>
        <begin position="328"/>
        <end position="350"/>
    </location>
</feature>
<evidence type="ECO:0000256" key="10">
    <source>
        <dbReference type="ARBA" id="ARBA00068150"/>
    </source>
</evidence>
<feature type="modified residue" description="4-aspartylphosphate" evidence="11">
    <location>
        <position position="848"/>
    </location>
</feature>
<evidence type="ECO:0000256" key="13">
    <source>
        <dbReference type="SAM" id="MobiDB-lite"/>
    </source>
</evidence>
<dbReference type="SMART" id="SM00448">
    <property type="entry name" value="REC"/>
    <property type="match status" value="2"/>
</dbReference>
<name>A0A366FNY6_9HYPH</name>
<dbReference type="CDD" id="cd00156">
    <property type="entry name" value="REC"/>
    <property type="match status" value="1"/>
</dbReference>
<keyword evidence="7" id="KW-0067">ATP-binding</keyword>
<evidence type="ECO:0000256" key="6">
    <source>
        <dbReference type="ARBA" id="ARBA00022777"/>
    </source>
</evidence>
<dbReference type="InterPro" id="IPR003661">
    <property type="entry name" value="HisK_dim/P_dom"/>
</dbReference>
<dbReference type="CDD" id="cd16922">
    <property type="entry name" value="HATPase_EvgS-ArcB-TorS-like"/>
    <property type="match status" value="1"/>
</dbReference>
<dbReference type="InterPro" id="IPR036890">
    <property type="entry name" value="HATPase_C_sf"/>
</dbReference>
<dbReference type="Gene3D" id="3.30.565.10">
    <property type="entry name" value="Histidine kinase-like ATPase, C-terminal domain"/>
    <property type="match status" value="1"/>
</dbReference>
<dbReference type="SUPFAM" id="SSF47384">
    <property type="entry name" value="Homodimeric domain of signal transducing histidine kinase"/>
    <property type="match status" value="1"/>
</dbReference>
<dbReference type="SUPFAM" id="SSF55874">
    <property type="entry name" value="ATPase domain of HSP90 chaperone/DNA topoisomerase II/histidine kinase"/>
    <property type="match status" value="1"/>
</dbReference>
<dbReference type="Gene3D" id="1.10.287.130">
    <property type="match status" value="1"/>
</dbReference>
<dbReference type="InterPro" id="IPR004358">
    <property type="entry name" value="Sig_transdc_His_kin-like_C"/>
</dbReference>
<dbReference type="EC" id="2.7.13.3" evidence="2"/>
<keyword evidence="6 17" id="KW-0418">Kinase</keyword>
<dbReference type="Pfam" id="PF00072">
    <property type="entry name" value="Response_reg"/>
    <property type="match status" value="2"/>
</dbReference>
<reference evidence="17 18" key="1">
    <citation type="submission" date="2018-06" db="EMBL/GenBank/DDBJ databases">
        <title>Genomic Encyclopedia of Type Strains, Phase IV (KMG-IV): sequencing the most valuable type-strain genomes for metagenomic binning, comparative biology and taxonomic classification.</title>
        <authorList>
            <person name="Goeker M."/>
        </authorList>
    </citation>
    <scope>NUCLEOTIDE SEQUENCE [LARGE SCALE GENOMIC DNA]</scope>
    <source>
        <strain evidence="17 18">DSM 24875</strain>
    </source>
</reference>
<evidence type="ECO:0000256" key="9">
    <source>
        <dbReference type="ARBA" id="ARBA00064003"/>
    </source>
</evidence>
<dbReference type="SMART" id="SM00388">
    <property type="entry name" value="HisKA"/>
    <property type="match status" value="1"/>
</dbReference>
<evidence type="ECO:0000256" key="7">
    <source>
        <dbReference type="ARBA" id="ARBA00022840"/>
    </source>
</evidence>
<keyword evidence="8" id="KW-0902">Two-component regulatory system</keyword>
<evidence type="ECO:0000256" key="8">
    <source>
        <dbReference type="ARBA" id="ARBA00023012"/>
    </source>
</evidence>
<dbReference type="OrthoDB" id="9791542at2"/>
<feature type="domain" description="Histidine kinase" evidence="15">
    <location>
        <begin position="394"/>
        <end position="617"/>
    </location>
</feature>
<evidence type="ECO:0000259" key="16">
    <source>
        <dbReference type="PROSITE" id="PS50110"/>
    </source>
</evidence>
<dbReference type="InterPro" id="IPR011006">
    <property type="entry name" value="CheY-like_superfamily"/>
</dbReference>
<organism evidence="17 18">
    <name type="scientific">Roseiarcus fermentans</name>
    <dbReference type="NCBI Taxonomy" id="1473586"/>
    <lineage>
        <taxon>Bacteria</taxon>
        <taxon>Pseudomonadati</taxon>
        <taxon>Pseudomonadota</taxon>
        <taxon>Alphaproteobacteria</taxon>
        <taxon>Hyphomicrobiales</taxon>
        <taxon>Roseiarcaceae</taxon>
        <taxon>Roseiarcus</taxon>
    </lineage>
</organism>
<comment type="subunit">
    <text evidence="9">At low DSF concentrations, interacts with RpfF.</text>
</comment>
<dbReference type="FunFam" id="3.30.565.10:FF:000010">
    <property type="entry name" value="Sensor histidine kinase RcsC"/>
    <property type="match status" value="1"/>
</dbReference>
<dbReference type="CDD" id="cd12915">
    <property type="entry name" value="PDC2_DGC_like"/>
    <property type="match status" value="1"/>
</dbReference>
<proteinExistence type="predicted"/>
<dbReference type="InterPro" id="IPR003594">
    <property type="entry name" value="HATPase_dom"/>
</dbReference>
<dbReference type="InterPro" id="IPR036097">
    <property type="entry name" value="HisK_dim/P_sf"/>
</dbReference>
<dbReference type="InterPro" id="IPR054327">
    <property type="entry name" value="His-kinase-like_sensor"/>
</dbReference>
<keyword evidence="14" id="KW-1133">Transmembrane helix</keyword>
<evidence type="ECO:0000256" key="2">
    <source>
        <dbReference type="ARBA" id="ARBA00012438"/>
    </source>
</evidence>
<feature type="region of interest" description="Disordered" evidence="13">
    <location>
        <begin position="769"/>
        <end position="789"/>
    </location>
</feature>
<dbReference type="PROSITE" id="PS50110">
    <property type="entry name" value="RESPONSE_REGULATORY"/>
    <property type="match status" value="2"/>
</dbReference>
<evidence type="ECO:0000256" key="12">
    <source>
        <dbReference type="SAM" id="Coils"/>
    </source>
</evidence>
<feature type="domain" description="Response regulatory" evidence="16">
    <location>
        <begin position="799"/>
        <end position="916"/>
    </location>
</feature>
<keyword evidence="12" id="KW-0175">Coiled coil</keyword>
<dbReference type="SMART" id="SM00387">
    <property type="entry name" value="HATPase_c"/>
    <property type="match status" value="1"/>
</dbReference>
<dbReference type="FunFam" id="1.10.287.130:FF:000002">
    <property type="entry name" value="Two-component osmosensing histidine kinase"/>
    <property type="match status" value="1"/>
</dbReference>
<feature type="region of interest" description="Disordered" evidence="13">
    <location>
        <begin position="1"/>
        <end position="24"/>
    </location>
</feature>
<dbReference type="Proteomes" id="UP000253529">
    <property type="component" value="Unassembled WGS sequence"/>
</dbReference>
<dbReference type="GO" id="GO:0005524">
    <property type="term" value="F:ATP binding"/>
    <property type="evidence" value="ECO:0007669"/>
    <property type="project" value="UniProtKB-KW"/>
</dbReference>
<keyword evidence="18" id="KW-1185">Reference proteome</keyword>
<protein>
    <recommendedName>
        <fullName evidence="10">Sensory/regulatory protein RpfC</fullName>
        <ecNumber evidence="2">2.7.13.3</ecNumber>
    </recommendedName>
</protein>
<keyword evidence="3 11" id="KW-0597">Phosphoprotein</keyword>
<dbReference type="InterPro" id="IPR005467">
    <property type="entry name" value="His_kinase_dom"/>
</dbReference>
<dbReference type="InterPro" id="IPR001789">
    <property type="entry name" value="Sig_transdc_resp-reg_receiver"/>
</dbReference>
<dbReference type="Pfam" id="PF02518">
    <property type="entry name" value="HATPase_c"/>
    <property type="match status" value="1"/>
</dbReference>
<sequence>MTRYRTSATEPLSSPAGTTSAVRPGGATGASAIAIGVTVAALTLAGAALLLWQDRSADVALWRSNATDFSVMLAEHAEQTVRAADLVLLSIVQPLNDAGLDSDEALWRATDSPAMHEAIRNKVAGAPQLDVASIVDARGDIVNFNRYYPPYLPGQPGKRINLADRDYFRTLMAGPFDGPYISAPVQNRVTKEWTFYLARQIRDRQGRPLGLVIAGVKSAFFESFFKAVNIGQGSAISLFRGDGALLAREPAAGDYIGKSFADQPSFKDALRPGVSGAAVVTDESRLVGGGRALRIVAPRRLRDYPLVANITIDDTIVLANWRATVLRVGGLAAVLATIVFIMSAVLARLLRGQERALVGLARARAAAEATAAELQTAKEAAERANRAKSDFLANMSHEIRTPMNGIIGMNGHLLDTDLTPEQRKSALMTRDSAEALLSIINDVLDISKLEAGRVDLETIDFDLTDTVKAATAMLAPSAAEKAIGLSTYVDPSLPAALHGDPLRIRQALLNLVGNAVKFTERGSVGVQATRVGTPADGGAVRVRFEVTDTGPGISAEVRARLFRKFTQADSSITRRYGGAGLGLAICAKLVELMGGAIGARSEVGAGSTFWFEVALAPALAPPVDPHRAAAPDCLRGLRTLIVDDVPLNIEILTLQLRALGMEIETAPDGFVALAGIERSAAAGRPFDLLLLDQMMPGLAGVSLAERVRSTSDLTKARIVLVSSSGASDLRRRVGGAIDAVLGKPIRRADLLDCLSRLFSPDDAAAARAAARSAAPVPTDPGGAAAQGMTASDPRAARLRVLLAEDNKVNQEVARTMLQKAGHSVQVVDNGLEAVAAAAAERFDVVLMDVQMPLLDGIEATKRIRQLPGPLGRVRIVALTADAMTGAKDYYLRAGMDDYLAKPIRAAVLRAKLAEIARAVGEAAA</sequence>
<feature type="transmembrane region" description="Helical" evidence="14">
    <location>
        <begin position="30"/>
        <end position="52"/>
    </location>
</feature>
<dbReference type="PRINTS" id="PR00344">
    <property type="entry name" value="BCTRLSENSOR"/>
</dbReference>
<dbReference type="CDD" id="cd12914">
    <property type="entry name" value="PDC1_DGC_like"/>
    <property type="match status" value="1"/>
</dbReference>
<evidence type="ECO:0000256" key="11">
    <source>
        <dbReference type="PROSITE-ProRule" id="PRU00169"/>
    </source>
</evidence>
<dbReference type="Pfam" id="PF00512">
    <property type="entry name" value="HisKA"/>
    <property type="match status" value="1"/>
</dbReference>
<dbReference type="EMBL" id="QNRK01000005">
    <property type="protein sequence ID" value="RBP16403.1"/>
    <property type="molecule type" value="Genomic_DNA"/>
</dbReference>
<dbReference type="RefSeq" id="WP_113888215.1">
    <property type="nucleotide sequence ID" value="NZ_QNRK01000005.1"/>
</dbReference>
<keyword evidence="4" id="KW-0808">Transferase</keyword>